<reference evidence="9 10" key="1">
    <citation type="submission" date="2020-02" db="EMBL/GenBank/DDBJ databases">
        <authorList>
            <person name="Chaudhuri R."/>
        </authorList>
    </citation>
    <scope>NUCLEOTIDE SEQUENCE [LARGE SCALE GENOMIC DNA]</scope>
    <source>
        <strain evidence="9">SFB21</strain>
    </source>
</reference>
<comment type="similarity">
    <text evidence="2 7">Belongs to the N-Me-Phe pilin family.</text>
</comment>
<evidence type="ECO:0000256" key="6">
    <source>
        <dbReference type="ARBA" id="ARBA00023136"/>
    </source>
</evidence>
<dbReference type="SUPFAM" id="SSF54523">
    <property type="entry name" value="Pili subunits"/>
    <property type="match status" value="1"/>
</dbReference>
<gene>
    <name evidence="9" type="primary">pilA</name>
    <name evidence="9" type="ORF">SFB21_1335</name>
</gene>
<evidence type="ECO:0000256" key="1">
    <source>
        <dbReference type="ARBA" id="ARBA00004167"/>
    </source>
</evidence>
<comment type="caution">
    <text evidence="9">The sequence shown here is derived from an EMBL/GenBank/DDBJ whole genome shotgun (WGS) entry which is preliminary data.</text>
</comment>
<dbReference type="Pfam" id="PF07963">
    <property type="entry name" value="N_methyl"/>
    <property type="match status" value="1"/>
</dbReference>
<dbReference type="RefSeq" id="WP_302476189.1">
    <property type="nucleotide sequence ID" value="NZ_CADDTS010000024.1"/>
</dbReference>
<keyword evidence="6 8" id="KW-0472">Membrane</keyword>
<dbReference type="InterPro" id="IPR001082">
    <property type="entry name" value="Pilin"/>
</dbReference>
<evidence type="ECO:0000313" key="10">
    <source>
        <dbReference type="Proteomes" id="UP000489961"/>
    </source>
</evidence>
<dbReference type="GO" id="GO:0015628">
    <property type="term" value="P:protein secretion by the type II secretion system"/>
    <property type="evidence" value="ECO:0007669"/>
    <property type="project" value="InterPro"/>
</dbReference>
<dbReference type="InterPro" id="IPR045584">
    <property type="entry name" value="Pilin-like"/>
</dbReference>
<evidence type="ECO:0000256" key="4">
    <source>
        <dbReference type="ARBA" id="ARBA00022692"/>
    </source>
</evidence>
<organism evidence="9 10">
    <name type="scientific">Acinetobacter bouvetii</name>
    <dbReference type="NCBI Taxonomy" id="202951"/>
    <lineage>
        <taxon>Bacteria</taxon>
        <taxon>Pseudomonadati</taxon>
        <taxon>Pseudomonadota</taxon>
        <taxon>Gammaproteobacteria</taxon>
        <taxon>Moraxellales</taxon>
        <taxon>Moraxellaceae</taxon>
        <taxon>Acinetobacter</taxon>
    </lineage>
</organism>
<sequence length="156" mass="17432">MQIALFVLRFMGENVMKQAGFTLIEMMIVVAIIGILAAFAVVSYNGYVARAQVIEALVMFSDYRMKLLDVYSENQTCVELNNSVNETISTRYIQSAQIADVSGNCSIVIQFKATDVNINLRSKHLYFNIPANVNSTWQCRSNDISQRFLPASCLGV</sequence>
<dbReference type="Proteomes" id="UP000489961">
    <property type="component" value="Unassembled WGS sequence"/>
</dbReference>
<dbReference type="GO" id="GO:0007155">
    <property type="term" value="P:cell adhesion"/>
    <property type="evidence" value="ECO:0007669"/>
    <property type="project" value="InterPro"/>
</dbReference>
<dbReference type="NCBIfam" id="TIGR02532">
    <property type="entry name" value="IV_pilin_GFxxxE"/>
    <property type="match status" value="1"/>
</dbReference>
<evidence type="ECO:0000256" key="8">
    <source>
        <dbReference type="SAM" id="Phobius"/>
    </source>
</evidence>
<evidence type="ECO:0000256" key="3">
    <source>
        <dbReference type="ARBA" id="ARBA00022481"/>
    </source>
</evidence>
<dbReference type="InterPro" id="IPR012902">
    <property type="entry name" value="N_methyl_site"/>
</dbReference>
<evidence type="ECO:0000256" key="5">
    <source>
        <dbReference type="ARBA" id="ARBA00022989"/>
    </source>
</evidence>
<keyword evidence="3" id="KW-0488">Methylation</keyword>
<keyword evidence="4 8" id="KW-0812">Transmembrane</keyword>
<proteinExistence type="inferred from homology"/>
<dbReference type="PRINTS" id="PR00885">
    <property type="entry name" value="BCTERIALGSPH"/>
</dbReference>
<comment type="subcellular location">
    <subcellularLocation>
        <location evidence="1">Membrane</location>
        <topology evidence="1">Single-pass membrane protein</topology>
    </subcellularLocation>
</comment>
<keyword evidence="5 8" id="KW-1133">Transmembrane helix</keyword>
<evidence type="ECO:0000256" key="7">
    <source>
        <dbReference type="RuleBase" id="RU000389"/>
    </source>
</evidence>
<name>A0A811GDY8_9GAMM</name>
<evidence type="ECO:0000313" key="9">
    <source>
        <dbReference type="EMBL" id="CAB1213638.1"/>
    </source>
</evidence>
<evidence type="ECO:0000256" key="2">
    <source>
        <dbReference type="ARBA" id="ARBA00005233"/>
    </source>
</evidence>
<protein>
    <submittedName>
        <fullName evidence="9">Fimbrial protein</fullName>
    </submittedName>
</protein>
<dbReference type="InterPro" id="IPR002416">
    <property type="entry name" value="T2SS_protein-GspH"/>
</dbReference>
<accession>A0A811GDY8</accession>
<dbReference type="Pfam" id="PF00114">
    <property type="entry name" value="Pilin"/>
    <property type="match status" value="1"/>
</dbReference>
<dbReference type="GO" id="GO:0015627">
    <property type="term" value="C:type II protein secretion system complex"/>
    <property type="evidence" value="ECO:0007669"/>
    <property type="project" value="InterPro"/>
</dbReference>
<dbReference type="Gene3D" id="3.30.700.10">
    <property type="entry name" value="Glycoprotein, Type 4 Pilin"/>
    <property type="match status" value="1"/>
</dbReference>
<dbReference type="EMBL" id="CADDTS010000024">
    <property type="protein sequence ID" value="CAB1213638.1"/>
    <property type="molecule type" value="Genomic_DNA"/>
</dbReference>
<dbReference type="AlphaFoldDB" id="A0A811GDY8"/>
<feature type="transmembrane region" description="Helical" evidence="8">
    <location>
        <begin position="21"/>
        <end position="44"/>
    </location>
</feature>
<dbReference type="PROSITE" id="PS00409">
    <property type="entry name" value="PROKAR_NTER_METHYL"/>
    <property type="match status" value="1"/>
</dbReference>
<keyword evidence="7" id="KW-0281">Fimbrium</keyword>
<dbReference type="GO" id="GO:0009289">
    <property type="term" value="C:pilus"/>
    <property type="evidence" value="ECO:0007669"/>
    <property type="project" value="InterPro"/>
</dbReference>
<dbReference type="GO" id="GO:0016020">
    <property type="term" value="C:membrane"/>
    <property type="evidence" value="ECO:0007669"/>
    <property type="project" value="UniProtKB-SubCell"/>
</dbReference>